<organism evidence="11 13">
    <name type="scientific">Ostreobium quekettii</name>
    <dbReference type="NCBI Taxonomy" id="121088"/>
    <lineage>
        <taxon>Eukaryota</taxon>
        <taxon>Viridiplantae</taxon>
        <taxon>Chlorophyta</taxon>
        <taxon>core chlorophytes</taxon>
        <taxon>Ulvophyceae</taxon>
        <taxon>TCBD clade</taxon>
        <taxon>Bryopsidales</taxon>
        <taxon>Ostreobineae</taxon>
        <taxon>Ostreobiaceae</taxon>
        <taxon>Ostreobium</taxon>
    </lineage>
</organism>
<evidence type="ECO:0000256" key="2">
    <source>
        <dbReference type="ARBA" id="ARBA00009085"/>
    </source>
</evidence>
<comment type="caution">
    <text evidence="11">The sequence shown here is derived from an EMBL/GenBank/DDBJ whole genome shotgun (WGS) entry which is preliminary data.</text>
</comment>
<comment type="catalytic activity">
    <reaction evidence="1 7">
        <text>Thiol-dependent hydrolysis of ester, thioester, amide, peptide and isopeptide bonds formed by the C-terminal Gly of ubiquitin (a 76-residue protein attached to proteins as an intracellular targeting signal).</text>
        <dbReference type="EC" id="3.4.19.12"/>
    </reaction>
</comment>
<dbReference type="EMBL" id="CAJHUC010001957">
    <property type="protein sequence ID" value="CAD7702808.1"/>
    <property type="molecule type" value="Genomic_DNA"/>
</dbReference>
<dbReference type="GO" id="GO:0070628">
    <property type="term" value="F:proteasome binding"/>
    <property type="evidence" value="ECO:0007669"/>
    <property type="project" value="TreeGrafter"/>
</dbReference>
<evidence type="ECO:0000259" key="9">
    <source>
        <dbReference type="PROSITE" id="PS50053"/>
    </source>
</evidence>
<feature type="region of interest" description="Disordered" evidence="8">
    <location>
        <begin position="356"/>
        <end position="429"/>
    </location>
</feature>
<dbReference type="GO" id="GO:0061136">
    <property type="term" value="P:regulation of proteasomal protein catabolic process"/>
    <property type="evidence" value="ECO:0007669"/>
    <property type="project" value="TreeGrafter"/>
</dbReference>
<dbReference type="PROSITE" id="PS00972">
    <property type="entry name" value="USP_1"/>
    <property type="match status" value="1"/>
</dbReference>
<evidence type="ECO:0000256" key="8">
    <source>
        <dbReference type="SAM" id="MobiDB-lite"/>
    </source>
</evidence>
<dbReference type="Gene3D" id="3.10.20.90">
    <property type="entry name" value="Phosphatidylinositol 3-kinase Catalytic Subunit, Chain A, domain 1"/>
    <property type="match status" value="1"/>
</dbReference>
<evidence type="ECO:0000256" key="7">
    <source>
        <dbReference type="RuleBase" id="RU366025"/>
    </source>
</evidence>
<dbReference type="SMART" id="SM00213">
    <property type="entry name" value="UBQ"/>
    <property type="match status" value="1"/>
</dbReference>
<feature type="compositionally biased region" description="Basic and acidic residues" evidence="8">
    <location>
        <begin position="388"/>
        <end position="403"/>
    </location>
</feature>
<keyword evidence="5 7" id="KW-0378">Hydrolase</keyword>
<dbReference type="InterPro" id="IPR044635">
    <property type="entry name" value="UBP14-like"/>
</dbReference>
<dbReference type="SUPFAM" id="SSF54236">
    <property type="entry name" value="Ubiquitin-like"/>
    <property type="match status" value="1"/>
</dbReference>
<dbReference type="EMBL" id="CAJHUC010000133">
    <property type="protein sequence ID" value="CAD7694739.1"/>
    <property type="molecule type" value="Genomic_DNA"/>
</dbReference>
<dbReference type="PANTHER" id="PTHR43982">
    <property type="entry name" value="UBIQUITIN CARBOXYL-TERMINAL HYDROLASE"/>
    <property type="match status" value="1"/>
</dbReference>
<gene>
    <name evidence="11" type="ORF">OSTQU699_LOCUS102</name>
    <name evidence="12" type="ORF">OSTQU699_LOCUS8165</name>
</gene>
<evidence type="ECO:0000313" key="12">
    <source>
        <dbReference type="EMBL" id="CAD7702808.1"/>
    </source>
</evidence>
<dbReference type="Proteomes" id="UP000708148">
    <property type="component" value="Unassembled WGS sequence"/>
</dbReference>
<dbReference type="PANTHER" id="PTHR43982:SF1">
    <property type="entry name" value="UBIQUITIN CARBOXYL-TERMINAL HYDROLASE 14"/>
    <property type="match status" value="1"/>
</dbReference>
<evidence type="ECO:0000256" key="3">
    <source>
        <dbReference type="ARBA" id="ARBA00022670"/>
    </source>
</evidence>
<dbReference type="SUPFAM" id="SSF54001">
    <property type="entry name" value="Cysteine proteinases"/>
    <property type="match status" value="1"/>
</dbReference>
<evidence type="ECO:0000256" key="1">
    <source>
        <dbReference type="ARBA" id="ARBA00000707"/>
    </source>
</evidence>
<dbReference type="InterPro" id="IPR028889">
    <property type="entry name" value="USP"/>
</dbReference>
<feature type="domain" description="Ubiquitin-like" evidence="9">
    <location>
        <begin position="1"/>
        <end position="69"/>
    </location>
</feature>
<dbReference type="OrthoDB" id="333239at2759"/>
<accession>A0A8S1IKA4</accession>
<evidence type="ECO:0000256" key="6">
    <source>
        <dbReference type="ARBA" id="ARBA00022807"/>
    </source>
</evidence>
<comment type="function">
    <text evidence="7">Recognizes and hydrolyzes the peptide bond at the C-terminal Gly of ubiquitin. Involved in the processing of poly-ubiquitin precursors as well as that of ubiquitinated proteins.</text>
</comment>
<dbReference type="GO" id="GO:0043161">
    <property type="term" value="P:proteasome-mediated ubiquitin-dependent protein catabolic process"/>
    <property type="evidence" value="ECO:0007669"/>
    <property type="project" value="InterPro"/>
</dbReference>
<sequence length="514" mass="56781">MRVDVKWGREKLEGVEVDLSQPPLVFKTQLYTLTDVPPENQRVMVKGKMVKDDCWGPVKLKDGQTVLMMGSVDADRARIAPPKEKVVFVEDLPEDQQDLDNMGQYGAGLTNMGNTCYMNSTLQCLYSVPELRTGLTAFREAPGAGGINPGRQLALAAGQLFGELDASSTPVVPMRFLMTLRSMFPRFAEVGEGGAYKQQDAEECMSQVMQTFRGVLKVGEGVNRSDLIDTLFGFRLVTKLKCAESEEEIVVPNRDMEIILKCNIPVDPPVNHLHEGLEQAMKADREQMSEKLGRNVLFQGSFQLAELPPYAMVQVVRFFYKTGANVKAKILKKVSYPLNLDLFNFCTEALQEQLKGPRARVQEERNKAAGGAPGEPKKEPGDASTSDAKMEEAKVEETKREAVDAPEGGDTDTPMAEAAGPSAPSSNHAVRATEQNANGMTGTYELQAVVTHKGRSADSGHYETWVKKHDGQWVEFDDDTLTMRKEEDITKLNGGGDWHMAILLVYKAQRAPEN</sequence>
<name>A0A8S1IKA4_9CHLO</name>
<comment type="similarity">
    <text evidence="2 7">Belongs to the peptidase C19 family.</text>
</comment>
<evidence type="ECO:0000259" key="10">
    <source>
        <dbReference type="PROSITE" id="PS50235"/>
    </source>
</evidence>
<feature type="domain" description="USP" evidence="10">
    <location>
        <begin position="107"/>
        <end position="509"/>
    </location>
</feature>
<dbReference type="PROSITE" id="PS00973">
    <property type="entry name" value="USP_2"/>
    <property type="match status" value="1"/>
</dbReference>
<dbReference type="InterPro" id="IPR029071">
    <property type="entry name" value="Ubiquitin-like_domsf"/>
</dbReference>
<dbReference type="InterPro" id="IPR001394">
    <property type="entry name" value="Peptidase_C19_UCH"/>
</dbReference>
<dbReference type="AlphaFoldDB" id="A0A8S1IKA4"/>
<reference evidence="11" key="1">
    <citation type="submission" date="2020-12" db="EMBL/GenBank/DDBJ databases">
        <authorList>
            <person name="Iha C."/>
        </authorList>
    </citation>
    <scope>NUCLEOTIDE SEQUENCE</scope>
</reference>
<evidence type="ECO:0000256" key="5">
    <source>
        <dbReference type="ARBA" id="ARBA00022801"/>
    </source>
</evidence>
<keyword evidence="13" id="KW-1185">Reference proteome</keyword>
<dbReference type="InterPro" id="IPR000626">
    <property type="entry name" value="Ubiquitin-like_dom"/>
</dbReference>
<protein>
    <recommendedName>
        <fullName evidence="7">Ubiquitin carboxyl-terminal hydrolase</fullName>
        <ecNumber evidence="7">3.4.19.12</ecNumber>
    </recommendedName>
</protein>
<evidence type="ECO:0000256" key="4">
    <source>
        <dbReference type="ARBA" id="ARBA00022786"/>
    </source>
</evidence>
<evidence type="ECO:0000313" key="11">
    <source>
        <dbReference type="EMBL" id="CAD7694739.1"/>
    </source>
</evidence>
<keyword evidence="6 7" id="KW-0788">Thiol protease</keyword>
<proteinExistence type="inferred from homology"/>
<dbReference type="PROSITE" id="PS50053">
    <property type="entry name" value="UBIQUITIN_2"/>
    <property type="match status" value="1"/>
</dbReference>
<keyword evidence="3 7" id="KW-0645">Protease</keyword>
<dbReference type="GO" id="GO:0004843">
    <property type="term" value="F:cysteine-type deubiquitinase activity"/>
    <property type="evidence" value="ECO:0007669"/>
    <property type="project" value="UniProtKB-UniRule"/>
</dbReference>
<dbReference type="PROSITE" id="PS50235">
    <property type="entry name" value="USP_3"/>
    <property type="match status" value="1"/>
</dbReference>
<dbReference type="GO" id="GO:0016579">
    <property type="term" value="P:protein deubiquitination"/>
    <property type="evidence" value="ECO:0007669"/>
    <property type="project" value="InterPro"/>
</dbReference>
<dbReference type="Gene3D" id="3.90.70.10">
    <property type="entry name" value="Cysteine proteinases"/>
    <property type="match status" value="1"/>
</dbReference>
<dbReference type="CDD" id="cd16104">
    <property type="entry name" value="Ubl_USP14_like"/>
    <property type="match status" value="1"/>
</dbReference>
<dbReference type="InterPro" id="IPR018200">
    <property type="entry name" value="USP_CS"/>
</dbReference>
<evidence type="ECO:0000313" key="13">
    <source>
        <dbReference type="Proteomes" id="UP000708148"/>
    </source>
</evidence>
<dbReference type="FunFam" id="3.10.20.90:FF:000119">
    <property type="entry name" value="Ubiquitin carboxyl-terminal hydrolase 14"/>
    <property type="match status" value="1"/>
</dbReference>
<dbReference type="Pfam" id="PF00443">
    <property type="entry name" value="UCH"/>
    <property type="match status" value="1"/>
</dbReference>
<dbReference type="InterPro" id="IPR038765">
    <property type="entry name" value="Papain-like_cys_pep_sf"/>
</dbReference>
<dbReference type="EC" id="3.4.19.12" evidence="7"/>
<keyword evidence="4 7" id="KW-0833">Ubl conjugation pathway</keyword>